<keyword evidence="4" id="KW-1185">Reference proteome</keyword>
<feature type="compositionally biased region" description="Basic and acidic residues" evidence="1">
    <location>
        <begin position="284"/>
        <end position="298"/>
    </location>
</feature>
<keyword evidence="2" id="KW-0812">Transmembrane</keyword>
<proteinExistence type="predicted"/>
<dbReference type="PANTHER" id="PTHR34219:SF1">
    <property type="entry name" value="PEPSY DOMAIN-CONTAINING PROTEIN"/>
    <property type="match status" value="1"/>
</dbReference>
<protein>
    <submittedName>
        <fullName evidence="3">Peptidase</fullName>
    </submittedName>
</protein>
<dbReference type="OrthoDB" id="9791166at2"/>
<dbReference type="InterPro" id="IPR005625">
    <property type="entry name" value="PepSY-ass_TM"/>
</dbReference>
<evidence type="ECO:0000256" key="2">
    <source>
        <dbReference type="SAM" id="Phobius"/>
    </source>
</evidence>
<dbReference type="RefSeq" id="WP_105941647.1">
    <property type="nucleotide sequence ID" value="NZ_CP027433.1"/>
</dbReference>
<feature type="transmembrane region" description="Helical" evidence="2">
    <location>
        <begin position="405"/>
        <end position="426"/>
    </location>
</feature>
<feature type="transmembrane region" description="Helical" evidence="2">
    <location>
        <begin position="39"/>
        <end position="62"/>
    </location>
</feature>
<keyword evidence="2" id="KW-1133">Transmembrane helix</keyword>
<dbReference type="Pfam" id="PF03929">
    <property type="entry name" value="PepSY_TM"/>
    <property type="match status" value="1"/>
</dbReference>
<feature type="region of interest" description="Disordered" evidence="1">
    <location>
        <begin position="1"/>
        <end position="27"/>
    </location>
</feature>
<feature type="transmembrane region" description="Helical" evidence="2">
    <location>
        <begin position="224"/>
        <end position="248"/>
    </location>
</feature>
<gene>
    <name evidence="3" type="ORF">C6V83_06140</name>
</gene>
<evidence type="ECO:0000256" key="1">
    <source>
        <dbReference type="SAM" id="MobiDB-lite"/>
    </source>
</evidence>
<accession>A0A2S0KE28</accession>
<name>A0A2S0KE28_9ACTN</name>
<feature type="region of interest" description="Disordered" evidence="1">
    <location>
        <begin position="270"/>
        <end position="308"/>
    </location>
</feature>
<sequence>MSVTIPDHPPTPETPAAEPSSRRPKAPGAGVRLLRRLHFYAGVLVAPFLLVAAVSGALYALAPATEQLIYRAQLHTDSTGPSQSIAAQIAAARAEQPDLTVTAVRPAPGAGDTTRVLFDDPSLPASTSLAVFVDPVTLQVQGSLPSYGSSGALPVRTWLSDLHRNLHLGEPGRWYSELAASWLWVIALAGVALWIAEYRKKRRSRGQGNLMTVDRKATRRARTLNWHAVTGMWIVVGLLFLSATGLTWSRFAGENVSELRSALNWTQPTVDTALTPSTGDDDDGGTHGGHDHGGHDHGGAAPTGSAGIAADNPGYADTALALARSAGVGRADAVQIAIPSDTDTAFTVTEVRAPWQFSPNTAVVDPAADRVVAVNWFADWPVAAQLASLGIALHMGLLFGLLNQLVLFAVAVALIAVIVLGYRMWWQRRPRSSHRPGRAPARGALTDLPWPVIGSVAVVAVAVGWFVPLLGWPLLAFLVIDVAIGLWRRVRATTDADAT</sequence>
<organism evidence="3 4">
    <name type="scientific">Gordonia iterans</name>
    <dbReference type="NCBI Taxonomy" id="1004901"/>
    <lineage>
        <taxon>Bacteria</taxon>
        <taxon>Bacillati</taxon>
        <taxon>Actinomycetota</taxon>
        <taxon>Actinomycetes</taxon>
        <taxon>Mycobacteriales</taxon>
        <taxon>Gordoniaceae</taxon>
        <taxon>Gordonia</taxon>
    </lineage>
</organism>
<feature type="transmembrane region" description="Helical" evidence="2">
    <location>
        <begin position="447"/>
        <end position="466"/>
    </location>
</feature>
<feature type="transmembrane region" description="Helical" evidence="2">
    <location>
        <begin position="472"/>
        <end position="490"/>
    </location>
</feature>
<dbReference type="Proteomes" id="UP000239814">
    <property type="component" value="Chromosome"/>
</dbReference>
<evidence type="ECO:0000313" key="4">
    <source>
        <dbReference type="Proteomes" id="UP000239814"/>
    </source>
</evidence>
<dbReference type="PANTHER" id="PTHR34219">
    <property type="entry name" value="IRON-REGULATED INNER MEMBRANE PROTEIN-RELATED"/>
    <property type="match status" value="1"/>
</dbReference>
<evidence type="ECO:0000313" key="3">
    <source>
        <dbReference type="EMBL" id="AVL99915.1"/>
    </source>
</evidence>
<dbReference type="AlphaFoldDB" id="A0A2S0KE28"/>
<dbReference type="KEGG" id="git:C6V83_06140"/>
<feature type="transmembrane region" description="Helical" evidence="2">
    <location>
        <begin position="174"/>
        <end position="196"/>
    </location>
</feature>
<dbReference type="EMBL" id="CP027433">
    <property type="protein sequence ID" value="AVL99915.1"/>
    <property type="molecule type" value="Genomic_DNA"/>
</dbReference>
<reference evidence="3 4" key="1">
    <citation type="submission" date="2018-03" db="EMBL/GenBank/DDBJ databases">
        <title>Characteristics and genome of n-alkane degrading marine bacteria Gordonia iterans isolated from crude oil contaminated in Tae-an, South Korea.</title>
        <authorList>
            <person name="Lee S.-S."/>
            <person name="Kim H."/>
        </authorList>
    </citation>
    <scope>NUCLEOTIDE SEQUENCE [LARGE SCALE GENOMIC DNA]</scope>
    <source>
        <strain evidence="3 4">Co17</strain>
    </source>
</reference>
<keyword evidence="2" id="KW-0472">Membrane</keyword>